<sequence length="149" mass="16655">LVEIGRANRKKHAEVGGVNSGEGSPLELEVIAAVHELANDVKSIAVSDMLPRTADLIFLNIKTVEDQPYTLELTMKGWRVASMKWDSMNGDYTKISLHTKYYENARQLLVDISPAHSQNMIQTLIQKLESLAETRSSSEVIFLSIFCFS</sequence>
<feature type="domain" description="GSKIP" evidence="2">
    <location>
        <begin position="27"/>
        <end position="131"/>
    </location>
</feature>
<evidence type="ECO:0000313" key="4">
    <source>
        <dbReference type="WBParaSite" id="SMUV_0000668601-mRNA-1"/>
    </source>
</evidence>
<proteinExistence type="inferred from homology"/>
<organism evidence="3 4">
    <name type="scientific">Syphacia muris</name>
    <dbReference type="NCBI Taxonomy" id="451379"/>
    <lineage>
        <taxon>Eukaryota</taxon>
        <taxon>Metazoa</taxon>
        <taxon>Ecdysozoa</taxon>
        <taxon>Nematoda</taxon>
        <taxon>Chromadorea</taxon>
        <taxon>Rhabditida</taxon>
        <taxon>Spirurina</taxon>
        <taxon>Oxyuridomorpha</taxon>
        <taxon>Oxyuroidea</taxon>
        <taxon>Oxyuridae</taxon>
        <taxon>Syphacia</taxon>
    </lineage>
</organism>
<dbReference type="InterPro" id="IPR037395">
    <property type="entry name" value="GSKIP"/>
</dbReference>
<dbReference type="WBParaSite" id="SMUV_0000668601-mRNA-1">
    <property type="protein sequence ID" value="SMUV_0000668601-mRNA-1"/>
    <property type="gene ID" value="SMUV_0000668601"/>
</dbReference>
<dbReference type="AlphaFoldDB" id="A0A0N5APU6"/>
<evidence type="ECO:0000313" key="3">
    <source>
        <dbReference type="Proteomes" id="UP000046393"/>
    </source>
</evidence>
<comment type="similarity">
    <text evidence="1">Belongs to the GSKIP family.</text>
</comment>
<dbReference type="InterPro" id="IPR023231">
    <property type="entry name" value="GSKIP_dom_sf"/>
</dbReference>
<dbReference type="GO" id="GO:0005737">
    <property type="term" value="C:cytoplasm"/>
    <property type="evidence" value="ECO:0007669"/>
    <property type="project" value="TreeGrafter"/>
</dbReference>
<protein>
    <submittedName>
        <fullName evidence="4">DUF727 domain-containing protein</fullName>
    </submittedName>
</protein>
<evidence type="ECO:0000259" key="2">
    <source>
        <dbReference type="Pfam" id="PF05303"/>
    </source>
</evidence>
<dbReference type="STRING" id="451379.A0A0N5APU6"/>
<dbReference type="GO" id="GO:0051018">
    <property type="term" value="F:protein kinase A binding"/>
    <property type="evidence" value="ECO:0007669"/>
    <property type="project" value="TreeGrafter"/>
</dbReference>
<dbReference type="Proteomes" id="UP000046393">
    <property type="component" value="Unplaced"/>
</dbReference>
<reference evidence="4" key="1">
    <citation type="submission" date="2017-02" db="UniProtKB">
        <authorList>
            <consortium name="WormBaseParasite"/>
        </authorList>
    </citation>
    <scope>IDENTIFICATION</scope>
</reference>
<dbReference type="Pfam" id="PF05303">
    <property type="entry name" value="GSKIP_dom"/>
    <property type="match status" value="1"/>
</dbReference>
<dbReference type="GO" id="GO:0019207">
    <property type="term" value="F:kinase regulator activity"/>
    <property type="evidence" value="ECO:0007669"/>
    <property type="project" value="TreeGrafter"/>
</dbReference>
<dbReference type="PANTHER" id="PTHR12490">
    <property type="entry name" value="GSK3B-INTERACTING PROTEIN"/>
    <property type="match status" value="1"/>
</dbReference>
<accession>A0A0N5APU6</accession>
<dbReference type="PANTHER" id="PTHR12490:SF4">
    <property type="entry name" value="GSK3B-INTERACTING PROTEIN"/>
    <property type="match status" value="1"/>
</dbReference>
<dbReference type="GO" id="GO:0060828">
    <property type="term" value="P:regulation of canonical Wnt signaling pathway"/>
    <property type="evidence" value="ECO:0007669"/>
    <property type="project" value="InterPro"/>
</dbReference>
<dbReference type="Gene3D" id="3.30.2280.10">
    <property type="entry name" value="Hypothetical protein (hspc210)"/>
    <property type="match status" value="1"/>
</dbReference>
<dbReference type="SUPFAM" id="SSF103107">
    <property type="entry name" value="Hypothetical protein c14orf129, hspc210"/>
    <property type="match status" value="1"/>
</dbReference>
<name>A0A0N5APU6_9BILA</name>
<dbReference type="InterPro" id="IPR007967">
    <property type="entry name" value="GSKIP_dom"/>
</dbReference>
<keyword evidence="3" id="KW-1185">Reference proteome</keyword>
<evidence type="ECO:0000256" key="1">
    <source>
        <dbReference type="ARBA" id="ARBA00009571"/>
    </source>
</evidence>